<dbReference type="AlphaFoldDB" id="A0A448KQ96"/>
<dbReference type="Gene3D" id="3.40.50.150">
    <property type="entry name" value="Vaccinia Virus protein VP39"/>
    <property type="match status" value="1"/>
</dbReference>
<evidence type="ECO:0000313" key="12">
    <source>
        <dbReference type="Proteomes" id="UP000278157"/>
    </source>
</evidence>
<keyword evidence="5" id="KW-0949">S-adenosyl-L-methionine</keyword>
<evidence type="ECO:0000259" key="9">
    <source>
        <dbReference type="Pfam" id="PF02384"/>
    </source>
</evidence>
<dbReference type="GO" id="GO:0009007">
    <property type="term" value="F:site-specific DNA-methyltransferase (adenine-specific) activity"/>
    <property type="evidence" value="ECO:0007669"/>
    <property type="project" value="UniProtKB-EC"/>
</dbReference>
<evidence type="ECO:0000256" key="4">
    <source>
        <dbReference type="ARBA" id="ARBA00022679"/>
    </source>
</evidence>
<keyword evidence="4 11" id="KW-0808">Transferase</keyword>
<dbReference type="InterPro" id="IPR038333">
    <property type="entry name" value="T1MK-like_N_sf"/>
</dbReference>
<dbReference type="InterPro" id="IPR022749">
    <property type="entry name" value="D12N6_MeTrfase_N"/>
</dbReference>
<protein>
    <recommendedName>
        <fullName evidence="2">site-specific DNA-methyltransferase (adenine-specific)</fullName>
        <ecNumber evidence="2">2.1.1.72</ecNumber>
    </recommendedName>
</protein>
<dbReference type="RefSeq" id="WP_027304218.1">
    <property type="nucleotide sequence ID" value="NZ_CBCRZS010000002.1"/>
</dbReference>
<dbReference type="Pfam" id="PF02384">
    <property type="entry name" value="N6_Mtase"/>
    <property type="match status" value="1"/>
</dbReference>
<name>A0A448KQ96_CAMUP</name>
<evidence type="ECO:0000256" key="1">
    <source>
        <dbReference type="ARBA" id="ARBA00006594"/>
    </source>
</evidence>
<dbReference type="GO" id="GO:0032259">
    <property type="term" value="P:methylation"/>
    <property type="evidence" value="ECO:0007669"/>
    <property type="project" value="UniProtKB-KW"/>
</dbReference>
<dbReference type="Proteomes" id="UP000278157">
    <property type="component" value="Chromosome"/>
</dbReference>
<dbReference type="GO" id="GO:0009307">
    <property type="term" value="P:DNA restriction-modification system"/>
    <property type="evidence" value="ECO:0007669"/>
    <property type="project" value="UniProtKB-KW"/>
</dbReference>
<reference evidence="11 12" key="1">
    <citation type="submission" date="2018-12" db="EMBL/GenBank/DDBJ databases">
        <authorList>
            <consortium name="Pathogen Informatics"/>
        </authorList>
    </citation>
    <scope>NUCLEOTIDE SEQUENCE [LARGE SCALE GENOMIC DNA]</scope>
    <source>
        <strain evidence="11 12">NCTC11541</strain>
    </source>
</reference>
<sequence length="538" mass="60229">MPQAPLTRQSQRDALHSTIWKVANKLRGNIDGWDFKMYVLGMLFYRFISENLAAYINAKQGIDPATSHTGGGERENPNSYENLSDKDIDENEKSREAIIDAKGFFIYPSQLFCNVLKAHAHDTTNLNQTLSNVFAQIEASTIGTQSEAKFKGLFSDIDVNSSNKLGETLLKRNEKLYQVMQEIATLDLHYSDNAIDTFGDAYEYLMRMYADKAGKSGGEFFTPQEVSHLLARLVSYGKQSVNKVYDPACGSGSLLLQFAKVLGIDNIKQGFFGQEINPTSYNLCRINMLLHDIGFENFDIALGDILLEPKHADDEPFDAIVSNPPYSTKWIGDDDPKLINDPRFAPAGMLAPKSYADLAFTMHMLSWLSPSGTCAIVEFPGVLYRGGKEKQIRKYLIDNNFIDTIIQLPENLFFGTNIATSIIVLKKNKQSVATFFIDASEQFIKITKKNILEPSHIDTIVNAYATRQDIEHFSRLVSLEEIRANDYNLSTSTYITPKDTREVIDITALNAQIAQIVEKQAALRVQIDSIISSLEGAN</sequence>
<feature type="region of interest" description="Disordered" evidence="8">
    <location>
        <begin position="66"/>
        <end position="87"/>
    </location>
</feature>
<feature type="domain" description="DNA methylase adenine-specific" evidence="9">
    <location>
        <begin position="194"/>
        <end position="502"/>
    </location>
</feature>
<dbReference type="GO" id="GO:0003677">
    <property type="term" value="F:DNA binding"/>
    <property type="evidence" value="ECO:0007669"/>
    <property type="project" value="InterPro"/>
</dbReference>
<comment type="similarity">
    <text evidence="1">Belongs to the N(4)/N(6)-methyltransferase family.</text>
</comment>
<dbReference type="EMBL" id="LR134372">
    <property type="protein sequence ID" value="VEG85583.1"/>
    <property type="molecule type" value="Genomic_DNA"/>
</dbReference>
<comment type="catalytic activity">
    <reaction evidence="7">
        <text>a 2'-deoxyadenosine in DNA + S-adenosyl-L-methionine = an N(6)-methyl-2'-deoxyadenosine in DNA + S-adenosyl-L-homocysteine + H(+)</text>
        <dbReference type="Rhea" id="RHEA:15197"/>
        <dbReference type="Rhea" id="RHEA-COMP:12418"/>
        <dbReference type="Rhea" id="RHEA-COMP:12419"/>
        <dbReference type="ChEBI" id="CHEBI:15378"/>
        <dbReference type="ChEBI" id="CHEBI:57856"/>
        <dbReference type="ChEBI" id="CHEBI:59789"/>
        <dbReference type="ChEBI" id="CHEBI:90615"/>
        <dbReference type="ChEBI" id="CHEBI:90616"/>
        <dbReference type="EC" id="2.1.1.72"/>
    </reaction>
</comment>
<proteinExistence type="inferred from homology"/>
<dbReference type="GO" id="GO:0008170">
    <property type="term" value="F:N-methyltransferase activity"/>
    <property type="evidence" value="ECO:0007669"/>
    <property type="project" value="InterPro"/>
</dbReference>
<dbReference type="NCBIfam" id="TIGR00497">
    <property type="entry name" value="hsdM"/>
    <property type="match status" value="1"/>
</dbReference>
<evidence type="ECO:0000256" key="8">
    <source>
        <dbReference type="SAM" id="MobiDB-lite"/>
    </source>
</evidence>
<evidence type="ECO:0000256" key="3">
    <source>
        <dbReference type="ARBA" id="ARBA00022603"/>
    </source>
</evidence>
<dbReference type="InterPro" id="IPR051537">
    <property type="entry name" value="DNA_Adenine_Mtase"/>
</dbReference>
<dbReference type="InterPro" id="IPR004546">
    <property type="entry name" value="Restrct_endonuc_T1M"/>
</dbReference>
<dbReference type="PANTHER" id="PTHR42933:SF1">
    <property type="entry name" value="SITE-SPECIFIC DNA-METHYLTRANSFERASE (ADENINE-SPECIFIC)"/>
    <property type="match status" value="1"/>
</dbReference>
<dbReference type="PROSITE" id="PS00092">
    <property type="entry name" value="N6_MTASE"/>
    <property type="match status" value="1"/>
</dbReference>
<dbReference type="PRINTS" id="PR00507">
    <property type="entry name" value="N12N6MTFRASE"/>
</dbReference>
<accession>A0A448KQ96</accession>
<evidence type="ECO:0000256" key="6">
    <source>
        <dbReference type="ARBA" id="ARBA00022747"/>
    </source>
</evidence>
<dbReference type="Gene3D" id="1.20.1260.30">
    <property type="match status" value="1"/>
</dbReference>
<feature type="domain" description="N6 adenine-specific DNA methyltransferase N-terminal" evidence="10">
    <location>
        <begin position="15"/>
        <end position="183"/>
    </location>
</feature>
<evidence type="ECO:0000259" key="10">
    <source>
        <dbReference type="Pfam" id="PF12161"/>
    </source>
</evidence>
<dbReference type="OrthoDB" id="9761012at2"/>
<dbReference type="REBASE" id="288198">
    <property type="entry name" value="M.Cup11541ORF1651P"/>
</dbReference>
<evidence type="ECO:0000256" key="5">
    <source>
        <dbReference type="ARBA" id="ARBA00022691"/>
    </source>
</evidence>
<organism evidence="11 12">
    <name type="scientific">Campylobacter upsaliensis</name>
    <dbReference type="NCBI Taxonomy" id="28080"/>
    <lineage>
        <taxon>Bacteria</taxon>
        <taxon>Pseudomonadati</taxon>
        <taxon>Campylobacterota</taxon>
        <taxon>Epsilonproteobacteria</taxon>
        <taxon>Campylobacterales</taxon>
        <taxon>Campylobacteraceae</taxon>
        <taxon>Campylobacter</taxon>
    </lineage>
</organism>
<dbReference type="SUPFAM" id="SSF53335">
    <property type="entry name" value="S-adenosyl-L-methionine-dependent methyltransferases"/>
    <property type="match status" value="1"/>
</dbReference>
<gene>
    <name evidence="11" type="primary">hsdM_2</name>
    <name evidence="11" type="ORF">NCTC11541_01651</name>
</gene>
<evidence type="ECO:0000313" key="11">
    <source>
        <dbReference type="EMBL" id="VEG85583.1"/>
    </source>
</evidence>
<keyword evidence="3 11" id="KW-0489">Methyltransferase</keyword>
<dbReference type="InterPro" id="IPR003356">
    <property type="entry name" value="DNA_methylase_A-5"/>
</dbReference>
<keyword evidence="6" id="KW-0680">Restriction system</keyword>
<dbReference type="EC" id="2.1.1.72" evidence="2"/>
<evidence type="ECO:0000256" key="2">
    <source>
        <dbReference type="ARBA" id="ARBA00011900"/>
    </source>
</evidence>
<dbReference type="Pfam" id="PF12161">
    <property type="entry name" value="HsdM_N"/>
    <property type="match status" value="1"/>
</dbReference>
<dbReference type="CDD" id="cd02440">
    <property type="entry name" value="AdoMet_MTases"/>
    <property type="match status" value="1"/>
</dbReference>
<dbReference type="InterPro" id="IPR002052">
    <property type="entry name" value="DNA_methylase_N6_adenine_CS"/>
</dbReference>
<dbReference type="InterPro" id="IPR029063">
    <property type="entry name" value="SAM-dependent_MTases_sf"/>
</dbReference>
<evidence type="ECO:0000256" key="7">
    <source>
        <dbReference type="ARBA" id="ARBA00047942"/>
    </source>
</evidence>
<dbReference type="PANTHER" id="PTHR42933">
    <property type="entry name" value="SLR6095 PROTEIN"/>
    <property type="match status" value="1"/>
</dbReference>